<proteinExistence type="predicted"/>
<evidence type="ECO:0000256" key="1">
    <source>
        <dbReference type="SAM" id="Phobius"/>
    </source>
</evidence>
<evidence type="ECO:0000313" key="2">
    <source>
        <dbReference type="EMBL" id="CAE0323744.1"/>
    </source>
</evidence>
<reference evidence="2" key="1">
    <citation type="submission" date="2021-01" db="EMBL/GenBank/DDBJ databases">
        <authorList>
            <person name="Corre E."/>
            <person name="Pelletier E."/>
            <person name="Niang G."/>
            <person name="Scheremetjew M."/>
            <person name="Finn R."/>
            <person name="Kale V."/>
            <person name="Holt S."/>
            <person name="Cochrane G."/>
            <person name="Meng A."/>
            <person name="Brown T."/>
            <person name="Cohen L."/>
        </authorList>
    </citation>
    <scope>NUCLEOTIDE SEQUENCE</scope>
    <source>
        <strain evidence="2">S3</strain>
    </source>
</reference>
<accession>A0A7S3IHD8</accession>
<sequence length="173" mass="20202">MLSMTKDLGSVLGFSTADEVYTYMPDYSYDQYNYYLGQIIIYPTNLVETITLENTSVFCIFEMFLVDALILIVLYLAVKGCVRKEFKDSVRREIEPNSDYDDTFRRGKCCGLFRSEEELEEDADIKQRLSLGNLYTRIEQSSTHREILRVQSQKLEEVVSMNKQLYADMNKIN</sequence>
<feature type="transmembrane region" description="Helical" evidence="1">
    <location>
        <begin position="55"/>
        <end position="78"/>
    </location>
</feature>
<dbReference type="AlphaFoldDB" id="A0A7S3IHD8"/>
<gene>
    <name evidence="2" type="ORF">SINC0208_LOCUS4330</name>
</gene>
<organism evidence="2">
    <name type="scientific">Strombidium inclinatum</name>
    <dbReference type="NCBI Taxonomy" id="197538"/>
    <lineage>
        <taxon>Eukaryota</taxon>
        <taxon>Sar</taxon>
        <taxon>Alveolata</taxon>
        <taxon>Ciliophora</taxon>
        <taxon>Intramacronucleata</taxon>
        <taxon>Spirotrichea</taxon>
        <taxon>Oligotrichia</taxon>
        <taxon>Strombidiidae</taxon>
        <taxon>Strombidium</taxon>
    </lineage>
</organism>
<name>A0A7S3IHD8_9SPIT</name>
<keyword evidence="1" id="KW-0472">Membrane</keyword>
<protein>
    <submittedName>
        <fullName evidence="2">Uncharacterized protein</fullName>
    </submittedName>
</protein>
<dbReference type="EMBL" id="HBIH01010483">
    <property type="protein sequence ID" value="CAE0323744.1"/>
    <property type="molecule type" value="Transcribed_RNA"/>
</dbReference>
<keyword evidence="1" id="KW-0812">Transmembrane</keyword>
<keyword evidence="1" id="KW-1133">Transmembrane helix</keyword>